<protein>
    <submittedName>
        <fullName evidence="1">Uncharacterized protein</fullName>
    </submittedName>
</protein>
<sequence length="76" mass="8598">MNNKPCFELEIPNGIDLVLCLQNIVSVLIEEQIVVLGGPTRIRPRLVDTFGNVCDFSQFNGNCEEKHDHCHNDNKC</sequence>
<proteinExistence type="predicted"/>
<evidence type="ECO:0000313" key="2">
    <source>
        <dbReference type="Proteomes" id="UP001239169"/>
    </source>
</evidence>
<accession>A0ABY8R6I7</accession>
<name>A0ABY8R6I7_PARBF</name>
<reference evidence="1 2" key="1">
    <citation type="submission" date="2023-04" db="EMBL/GenBank/DDBJ databases">
        <title>Bacteria Genome Submission.</title>
        <authorList>
            <person name="Isaac P."/>
        </authorList>
    </citation>
    <scope>NUCLEOTIDE SEQUENCE [LARGE SCALE GENOMIC DNA]</scope>
    <source>
        <strain evidence="1 2">SampleS7P1</strain>
    </source>
</reference>
<dbReference type="EMBL" id="CP124685">
    <property type="protein sequence ID" value="WGX76688.1"/>
    <property type="molecule type" value="Genomic_DNA"/>
</dbReference>
<organism evidence="1 2">
    <name type="scientific">Paraclostridium bifermentans</name>
    <name type="common">Clostridium bifermentans</name>
    <dbReference type="NCBI Taxonomy" id="1490"/>
    <lineage>
        <taxon>Bacteria</taxon>
        <taxon>Bacillati</taxon>
        <taxon>Bacillota</taxon>
        <taxon>Clostridia</taxon>
        <taxon>Peptostreptococcales</taxon>
        <taxon>Peptostreptococcaceae</taxon>
        <taxon>Paraclostridium</taxon>
    </lineage>
</organism>
<keyword evidence="2" id="KW-1185">Reference proteome</keyword>
<evidence type="ECO:0000313" key="1">
    <source>
        <dbReference type="EMBL" id="WGX76688.1"/>
    </source>
</evidence>
<dbReference type="Proteomes" id="UP001239169">
    <property type="component" value="Chromosome"/>
</dbReference>
<gene>
    <name evidence="1" type="ORF">QJS64_06315</name>
</gene>